<feature type="compositionally biased region" description="Basic residues" evidence="4">
    <location>
        <begin position="121"/>
        <end position="133"/>
    </location>
</feature>
<dbReference type="InterPro" id="IPR040059">
    <property type="entry name" value="PUM3"/>
</dbReference>
<keyword evidence="2" id="KW-0694">RNA-binding</keyword>
<dbReference type="OrthoDB" id="497380at2759"/>
<comment type="caution">
    <text evidence="6">The sequence shown here is derived from an EMBL/GenBank/DDBJ whole genome shotgun (WGS) entry which is preliminary data.</text>
</comment>
<keyword evidence="7" id="KW-1185">Reference proteome</keyword>
<name>A0A0B2VWI3_TOXCA</name>
<keyword evidence="1" id="KW-0677">Repeat</keyword>
<dbReference type="GO" id="GO:0003729">
    <property type="term" value="F:mRNA binding"/>
    <property type="evidence" value="ECO:0007669"/>
    <property type="project" value="TreeGrafter"/>
</dbReference>
<organism evidence="6 7">
    <name type="scientific">Toxocara canis</name>
    <name type="common">Canine roundworm</name>
    <dbReference type="NCBI Taxonomy" id="6265"/>
    <lineage>
        <taxon>Eukaryota</taxon>
        <taxon>Metazoa</taxon>
        <taxon>Ecdysozoa</taxon>
        <taxon>Nematoda</taxon>
        <taxon>Chromadorea</taxon>
        <taxon>Rhabditida</taxon>
        <taxon>Spirurina</taxon>
        <taxon>Ascaridomorpha</taxon>
        <taxon>Ascaridoidea</taxon>
        <taxon>Toxocaridae</taxon>
        <taxon>Toxocara</taxon>
    </lineage>
</organism>
<evidence type="ECO:0000256" key="3">
    <source>
        <dbReference type="PROSITE-ProRule" id="PRU00317"/>
    </source>
</evidence>
<feature type="compositionally biased region" description="Basic and acidic residues" evidence="4">
    <location>
        <begin position="46"/>
        <end position="66"/>
    </location>
</feature>
<feature type="compositionally biased region" description="Basic and acidic residues" evidence="4">
    <location>
        <begin position="134"/>
        <end position="155"/>
    </location>
</feature>
<dbReference type="PROSITE" id="PS50303">
    <property type="entry name" value="PUM_HD"/>
    <property type="match status" value="1"/>
</dbReference>
<protein>
    <submittedName>
        <fullName evidence="6">Pumilio domain-containing protein 12</fullName>
    </submittedName>
</protein>
<dbReference type="PANTHER" id="PTHR13389">
    <property type="entry name" value="PUMILIO HOMOLOG 3"/>
    <property type="match status" value="1"/>
</dbReference>
<dbReference type="GO" id="GO:0005730">
    <property type="term" value="C:nucleolus"/>
    <property type="evidence" value="ECO:0007669"/>
    <property type="project" value="TreeGrafter"/>
</dbReference>
<evidence type="ECO:0000313" key="6">
    <source>
        <dbReference type="EMBL" id="KHN85305.1"/>
    </source>
</evidence>
<dbReference type="PROSITE" id="PS50302">
    <property type="entry name" value="PUM"/>
    <property type="match status" value="1"/>
</dbReference>
<dbReference type="InterPro" id="IPR033133">
    <property type="entry name" value="PUM-HD"/>
</dbReference>
<dbReference type="GO" id="GO:0006417">
    <property type="term" value="P:regulation of translation"/>
    <property type="evidence" value="ECO:0007669"/>
    <property type="project" value="TreeGrafter"/>
</dbReference>
<feature type="compositionally biased region" description="Low complexity" evidence="4">
    <location>
        <begin position="70"/>
        <end position="79"/>
    </location>
</feature>
<dbReference type="InterPro" id="IPR012959">
    <property type="entry name" value="CPL_dom"/>
</dbReference>
<dbReference type="InterPro" id="IPR016024">
    <property type="entry name" value="ARM-type_fold"/>
</dbReference>
<evidence type="ECO:0000313" key="7">
    <source>
        <dbReference type="Proteomes" id="UP000031036"/>
    </source>
</evidence>
<proteinExistence type="predicted"/>
<feature type="region of interest" description="Disordered" evidence="4">
    <location>
        <begin position="1"/>
        <end position="33"/>
    </location>
</feature>
<dbReference type="InterPro" id="IPR001313">
    <property type="entry name" value="Pumilio_RNA-bd_rpt"/>
</dbReference>
<dbReference type="SUPFAM" id="SSF48371">
    <property type="entry name" value="ARM repeat"/>
    <property type="match status" value="2"/>
</dbReference>
<feature type="compositionally biased region" description="Basic and acidic residues" evidence="4">
    <location>
        <begin position="173"/>
        <end position="193"/>
    </location>
</feature>
<dbReference type="AlphaFoldDB" id="A0A0B2VWI3"/>
<dbReference type="OMA" id="RCRRTEN"/>
<feature type="region of interest" description="Disordered" evidence="4">
    <location>
        <begin position="46"/>
        <end position="193"/>
    </location>
</feature>
<dbReference type="EMBL" id="JPKZ01000812">
    <property type="protein sequence ID" value="KHN85305.1"/>
    <property type="molecule type" value="Genomic_DNA"/>
</dbReference>
<dbReference type="Pfam" id="PF08144">
    <property type="entry name" value="CPL"/>
    <property type="match status" value="1"/>
</dbReference>
<accession>A0A0B2VWI3</accession>
<feature type="compositionally biased region" description="Basic residues" evidence="4">
    <location>
        <begin position="9"/>
        <end position="28"/>
    </location>
</feature>
<dbReference type="Gene3D" id="1.25.10.10">
    <property type="entry name" value="Leucine-rich Repeat Variant"/>
    <property type="match status" value="2"/>
</dbReference>
<evidence type="ECO:0000256" key="1">
    <source>
        <dbReference type="ARBA" id="ARBA00022737"/>
    </source>
</evidence>
<feature type="repeat" description="Pumilio" evidence="3">
    <location>
        <begin position="306"/>
        <end position="341"/>
    </location>
</feature>
<dbReference type="SMART" id="SM00025">
    <property type="entry name" value="Pumilio"/>
    <property type="match status" value="4"/>
</dbReference>
<dbReference type="InterPro" id="IPR011989">
    <property type="entry name" value="ARM-like"/>
</dbReference>
<dbReference type="STRING" id="6265.A0A0B2VWI3"/>
<evidence type="ECO:0000256" key="4">
    <source>
        <dbReference type="SAM" id="MobiDB-lite"/>
    </source>
</evidence>
<reference evidence="6 7" key="1">
    <citation type="submission" date="2014-11" db="EMBL/GenBank/DDBJ databases">
        <title>Genetic blueprint of the zoonotic pathogen Toxocara canis.</title>
        <authorList>
            <person name="Zhu X.-Q."/>
            <person name="Korhonen P.K."/>
            <person name="Cai H."/>
            <person name="Young N.D."/>
            <person name="Nejsum P."/>
            <person name="von Samson-Himmelstjerna G."/>
            <person name="Boag P.R."/>
            <person name="Tan P."/>
            <person name="Li Q."/>
            <person name="Min J."/>
            <person name="Yang Y."/>
            <person name="Wang X."/>
            <person name="Fang X."/>
            <person name="Hall R.S."/>
            <person name="Hofmann A."/>
            <person name="Sternberg P.W."/>
            <person name="Jex A.R."/>
            <person name="Gasser R.B."/>
        </authorList>
    </citation>
    <scope>NUCLEOTIDE SEQUENCE [LARGE SCALE GENOMIC DNA]</scope>
    <source>
        <strain evidence="6">PN_DK_2014</strain>
    </source>
</reference>
<dbReference type="Proteomes" id="UP000031036">
    <property type="component" value="Unassembled WGS sequence"/>
</dbReference>
<gene>
    <name evidence="6" type="primary">puf-12</name>
    <name evidence="6" type="ORF">Tcan_07469</name>
</gene>
<feature type="domain" description="PUM-HD" evidence="5">
    <location>
        <begin position="242"/>
        <end position="596"/>
    </location>
</feature>
<evidence type="ECO:0000256" key="2">
    <source>
        <dbReference type="ARBA" id="ARBA00022884"/>
    </source>
</evidence>
<sequence length="837" mass="95650">MVSLGNRSGKVKVGKRKGNSIMAKKKKTFSSQTDVEVIRKKNIEEGKGIASKVDRKKPIAIGDEKKRQRSASSVSSTGSPVRKKRKRVSFADQLERTKLIDQSLNKIEGIPSDASPGKSILSKKLKEVKKKKKAAEDMSRDAGRRDSLTGEKVIENIESGEMNVSMEATPAQEMHENKKGKENRQREKRGTGVDKAKKFNAKKIQVTRKVKEKLMAMTRKERREFIKELQRKRKPNFELALQCKRLWEKIRSSKCTEEDRERYVHELYGLVKGKAKELIYAHDTCRVIECLTSLPKGNIRSLLFEELCPEIVRMTKSKYARFFVTKMLRHGSAIQRSTIIDAFRGHCVALMRLSWGAEVLEIAYNDYANAQQRSNIVCEFYGNEYRLFKAEGDKITTLNEIIDKDPAKKTAIMKNLEELLKDIVQKSQVKLSLTHRLLNEFLSFCNAEQKSEMIDSLKDHIPEMVHTNDGSWVALRCIWDGTAKERKMIVKNFKSLVVKTCLEEFGHRVLIGIFDAVDDTVLVNKYIVQEIANEVRTVALNRFGERVLHYLVHPRDPRYFGKGSLDIFKKEIANEVRTVALNRFGERVLHYLVHPRDPRYFGKGSLDIFKKEIANEVRAVALNRFGERVLHYLVHPRDPRYFGKGSLDIFKKGDNNANSKKDAKERYAQLFAGIAKPLLTFIVANLNELLFDSLTALLVLSVLEPKCDTDLFERIIDDEDRNACYSRIASICGEEFVPYDTERLHPIEHPQAHFVISKILQADSKFDVKLSEHLIKLGSETLASWVSCNKGCFILLHMFENGSEETKKTIAQSVPLSLLKNYSTKGAVALMKKLSAK</sequence>
<evidence type="ECO:0000259" key="5">
    <source>
        <dbReference type="PROSITE" id="PS50303"/>
    </source>
</evidence>
<dbReference type="PANTHER" id="PTHR13389:SF0">
    <property type="entry name" value="PUMILIO HOMOLOG 3"/>
    <property type="match status" value="1"/>
</dbReference>